<sequence length="354" mass="38671">MPSPEFRHRLFDAGFRAIAASGADRWLRRVAQGRGLILTFHHVDPAPARAYAPNGLLSITPDFLDLVLVTLAAKGFDVIGLDSVPERLVRPGGDRPFAVLTFDDGYRDNARHAVPILSRHRVPWTLFVASDFAEGRGRLWWIELERAIGRLDRVRVRRDEGVPLDLPAATAGEKMAAFAVIYRHLRAGSEERLLATVADLCGEASIGIGRVAEELCLSWGELRGLAADPALSIGAHTIGHPMLAKHGEARVRHEIGEGRARIEREIGRPVRHLSYPVGDPTSAGGREFDIAREAGFDTAVTTRPGHLFPGHAAHLHALPRVSVNGLHQSKAALCALLSGVPFLAWNRGRRLDVK</sequence>
<evidence type="ECO:0000256" key="3">
    <source>
        <dbReference type="ARBA" id="ARBA00020071"/>
    </source>
</evidence>
<proteinExistence type="inferred from homology"/>
<name>A0A679JF34_9HYPH</name>
<keyword evidence="4" id="KW-0732">Signal</keyword>
<dbReference type="GO" id="GO:0005975">
    <property type="term" value="P:carbohydrate metabolic process"/>
    <property type="evidence" value="ECO:0007669"/>
    <property type="project" value="InterPro"/>
</dbReference>
<comment type="function">
    <text evidence="1">Is involved in generating a small heat-stable compound (Nod), an acylated oligomer of N-acetylglucosamine, that stimulates mitosis in various plant protoplasts.</text>
</comment>
<dbReference type="EMBL" id="LR743504">
    <property type="protein sequence ID" value="CAA2106284.1"/>
    <property type="molecule type" value="Genomic_DNA"/>
</dbReference>
<dbReference type="Pfam" id="PF01522">
    <property type="entry name" value="Polysacc_deac_1"/>
    <property type="match status" value="2"/>
</dbReference>
<evidence type="ECO:0000256" key="4">
    <source>
        <dbReference type="ARBA" id="ARBA00022729"/>
    </source>
</evidence>
<dbReference type="PANTHER" id="PTHR34216:SF7">
    <property type="entry name" value="POLY-BETA-1,6-N-ACETYL-D-GLUCOSAMINE N-DEACETYLASE"/>
    <property type="match status" value="1"/>
</dbReference>
<dbReference type="CDD" id="cd10968">
    <property type="entry name" value="CE4_Mlr8448_like_5s"/>
    <property type="match status" value="1"/>
</dbReference>
<dbReference type="GO" id="GO:0016810">
    <property type="term" value="F:hydrolase activity, acting on carbon-nitrogen (but not peptide) bonds"/>
    <property type="evidence" value="ECO:0007669"/>
    <property type="project" value="InterPro"/>
</dbReference>
<evidence type="ECO:0000313" key="7">
    <source>
        <dbReference type="EMBL" id="CAA2106284.1"/>
    </source>
</evidence>
<protein>
    <recommendedName>
        <fullName evidence="3">Chitooligosaccharide deacetylase</fullName>
    </recommendedName>
    <alternativeName>
        <fullName evidence="5">Nodulation protein B</fullName>
    </alternativeName>
</protein>
<reference evidence="7" key="1">
    <citation type="submission" date="2019-12" db="EMBL/GenBank/DDBJ databases">
        <authorList>
            <person name="Cremers G."/>
        </authorList>
    </citation>
    <scope>NUCLEOTIDE SEQUENCE</scope>
    <source>
        <strain evidence="7">Mbul1</strain>
    </source>
</reference>
<evidence type="ECO:0000256" key="1">
    <source>
        <dbReference type="ARBA" id="ARBA00003236"/>
    </source>
</evidence>
<dbReference type="InterPro" id="IPR051398">
    <property type="entry name" value="Polysacch_Deacetylase"/>
</dbReference>
<dbReference type="InterPro" id="IPR011330">
    <property type="entry name" value="Glyco_hydro/deAcase_b/a-brl"/>
</dbReference>
<feature type="domain" description="NodB homology" evidence="6">
    <location>
        <begin position="96"/>
        <end position="354"/>
    </location>
</feature>
<dbReference type="InterPro" id="IPR002509">
    <property type="entry name" value="NODB_dom"/>
</dbReference>
<comment type="similarity">
    <text evidence="2">Belongs to the polysaccharide deacetylase family.</text>
</comment>
<gene>
    <name evidence="7" type="ORF">MBUL_03604</name>
</gene>
<dbReference type="PROSITE" id="PS51677">
    <property type="entry name" value="NODB"/>
    <property type="match status" value="1"/>
</dbReference>
<organism evidence="7">
    <name type="scientific">Methylobacterium bullatum</name>
    <dbReference type="NCBI Taxonomy" id="570505"/>
    <lineage>
        <taxon>Bacteria</taxon>
        <taxon>Pseudomonadati</taxon>
        <taxon>Pseudomonadota</taxon>
        <taxon>Alphaproteobacteria</taxon>
        <taxon>Hyphomicrobiales</taxon>
        <taxon>Methylobacteriaceae</taxon>
        <taxon>Methylobacterium</taxon>
    </lineage>
</organism>
<accession>A0A679JF34</accession>
<dbReference type="Gene3D" id="3.20.20.370">
    <property type="entry name" value="Glycoside hydrolase/deacetylase"/>
    <property type="match status" value="1"/>
</dbReference>
<evidence type="ECO:0000259" key="6">
    <source>
        <dbReference type="PROSITE" id="PS51677"/>
    </source>
</evidence>
<dbReference type="SUPFAM" id="SSF88713">
    <property type="entry name" value="Glycoside hydrolase/deacetylase"/>
    <property type="match status" value="1"/>
</dbReference>
<evidence type="ECO:0000256" key="2">
    <source>
        <dbReference type="ARBA" id="ARBA00010973"/>
    </source>
</evidence>
<dbReference type="PANTHER" id="PTHR34216">
    <property type="match status" value="1"/>
</dbReference>
<dbReference type="AlphaFoldDB" id="A0A679JF34"/>
<evidence type="ECO:0000256" key="5">
    <source>
        <dbReference type="ARBA" id="ARBA00032976"/>
    </source>
</evidence>